<protein>
    <submittedName>
        <fullName evidence="1">Uncharacterized protein</fullName>
    </submittedName>
</protein>
<comment type="caution">
    <text evidence="1">The sequence shown here is derived from an EMBL/GenBank/DDBJ whole genome shotgun (WGS) entry which is preliminary data.</text>
</comment>
<name>A0A5J4U9B1_9EUKA</name>
<accession>A0A5J4U9B1</accession>
<dbReference type="AlphaFoldDB" id="A0A5J4U9B1"/>
<organism evidence="1 2">
    <name type="scientific">Streblomastix strix</name>
    <dbReference type="NCBI Taxonomy" id="222440"/>
    <lineage>
        <taxon>Eukaryota</taxon>
        <taxon>Metamonada</taxon>
        <taxon>Preaxostyla</taxon>
        <taxon>Oxymonadida</taxon>
        <taxon>Streblomastigidae</taxon>
        <taxon>Streblomastix</taxon>
    </lineage>
</organism>
<dbReference type="Proteomes" id="UP000324800">
    <property type="component" value="Unassembled WGS sequence"/>
</dbReference>
<evidence type="ECO:0000313" key="1">
    <source>
        <dbReference type="EMBL" id="KAA6367019.1"/>
    </source>
</evidence>
<sequence length="147" mass="16896">MYNNQCEQIIQIPNLLLSLTKLYNYKPNIHINNEQDQQSIQIREKSRDCLNEIQSQGDEYAQAELINVGLGKALIIRISSAGGTEEQGDKEMEQGLQFIFEILNQLNKGKNNYYDFYPSFPAQPALSQSYIEQVEEEGGIEEPKDKY</sequence>
<dbReference type="EMBL" id="SNRW01018768">
    <property type="protein sequence ID" value="KAA6367019.1"/>
    <property type="molecule type" value="Genomic_DNA"/>
</dbReference>
<gene>
    <name evidence="1" type="ORF">EZS28_037454</name>
</gene>
<evidence type="ECO:0000313" key="2">
    <source>
        <dbReference type="Proteomes" id="UP000324800"/>
    </source>
</evidence>
<proteinExistence type="predicted"/>
<reference evidence="1 2" key="1">
    <citation type="submission" date="2019-03" db="EMBL/GenBank/DDBJ databases">
        <title>Single cell metagenomics reveals metabolic interactions within the superorganism composed of flagellate Streblomastix strix and complex community of Bacteroidetes bacteria on its surface.</title>
        <authorList>
            <person name="Treitli S.C."/>
            <person name="Kolisko M."/>
            <person name="Husnik F."/>
            <person name="Keeling P."/>
            <person name="Hampl V."/>
        </authorList>
    </citation>
    <scope>NUCLEOTIDE SEQUENCE [LARGE SCALE GENOMIC DNA]</scope>
    <source>
        <strain evidence="1">ST1C</strain>
    </source>
</reference>